<feature type="chain" id="PRO_5013192923" evidence="2">
    <location>
        <begin position="26"/>
        <end position="327"/>
    </location>
</feature>
<dbReference type="OrthoDB" id="8678477at2"/>
<feature type="signal peptide" evidence="2">
    <location>
        <begin position="1"/>
        <end position="25"/>
    </location>
</feature>
<comment type="similarity">
    <text evidence="1">Belongs to the UPF0065 (bug) family.</text>
</comment>
<dbReference type="RefSeq" id="WP_094823874.1">
    <property type="nucleotide sequence ID" value="NZ_NEVO01000019.1"/>
</dbReference>
<dbReference type="PROSITE" id="PS51318">
    <property type="entry name" value="TAT"/>
    <property type="match status" value="1"/>
</dbReference>
<keyword evidence="4" id="KW-1185">Reference proteome</keyword>
<organism evidence="3 4">
    <name type="scientific">Bordetella genomosp. 4</name>
    <dbReference type="NCBI Taxonomy" id="463044"/>
    <lineage>
        <taxon>Bacteria</taxon>
        <taxon>Pseudomonadati</taxon>
        <taxon>Pseudomonadota</taxon>
        <taxon>Betaproteobacteria</taxon>
        <taxon>Burkholderiales</taxon>
        <taxon>Alcaligenaceae</taxon>
        <taxon>Bordetella</taxon>
    </lineage>
</organism>
<comment type="caution">
    <text evidence="3">The sequence shown here is derived from an EMBL/GenBank/DDBJ whole genome shotgun (WGS) entry which is preliminary data.</text>
</comment>
<dbReference type="NCBIfam" id="TIGR01409">
    <property type="entry name" value="TAT_signal_seq"/>
    <property type="match status" value="1"/>
</dbReference>
<dbReference type="Gene3D" id="3.40.190.10">
    <property type="entry name" value="Periplasmic binding protein-like II"/>
    <property type="match status" value="1"/>
</dbReference>
<dbReference type="PANTHER" id="PTHR42928:SF5">
    <property type="entry name" value="BLR1237 PROTEIN"/>
    <property type="match status" value="1"/>
</dbReference>
<dbReference type="InterPro" id="IPR042100">
    <property type="entry name" value="Bug_dom1"/>
</dbReference>
<dbReference type="Proteomes" id="UP000216885">
    <property type="component" value="Unassembled WGS sequence"/>
</dbReference>
<evidence type="ECO:0000256" key="1">
    <source>
        <dbReference type="ARBA" id="ARBA00006987"/>
    </source>
</evidence>
<dbReference type="Pfam" id="PF03401">
    <property type="entry name" value="TctC"/>
    <property type="match status" value="1"/>
</dbReference>
<evidence type="ECO:0000313" key="3">
    <source>
        <dbReference type="EMBL" id="OZI67473.1"/>
    </source>
</evidence>
<reference evidence="3 4" key="1">
    <citation type="submission" date="2017-05" db="EMBL/GenBank/DDBJ databases">
        <title>Complete and WGS of Bordetella genogroups.</title>
        <authorList>
            <person name="Spilker T."/>
            <person name="LiPuma J."/>
        </authorList>
    </citation>
    <scope>NUCLEOTIDE SEQUENCE [LARGE SCALE GENOMIC DNA]</scope>
    <source>
        <strain evidence="3 4">AU9919</strain>
    </source>
</reference>
<name>A0A261V2T2_9BORD</name>
<dbReference type="PIRSF" id="PIRSF017082">
    <property type="entry name" value="YflP"/>
    <property type="match status" value="1"/>
</dbReference>
<keyword evidence="2" id="KW-0732">Signal</keyword>
<protein>
    <submittedName>
        <fullName evidence="3">LacI family transcriptional regulator</fullName>
    </submittedName>
</protein>
<gene>
    <name evidence="3" type="ORF">CAL20_00030</name>
</gene>
<evidence type="ECO:0000313" key="4">
    <source>
        <dbReference type="Proteomes" id="UP000216885"/>
    </source>
</evidence>
<accession>A0A261V2T2</accession>
<dbReference type="SUPFAM" id="SSF53850">
    <property type="entry name" value="Periplasmic binding protein-like II"/>
    <property type="match status" value="1"/>
</dbReference>
<evidence type="ECO:0000256" key="2">
    <source>
        <dbReference type="SAM" id="SignalP"/>
    </source>
</evidence>
<dbReference type="Gene3D" id="3.40.190.150">
    <property type="entry name" value="Bordetella uptake gene, domain 1"/>
    <property type="match status" value="1"/>
</dbReference>
<dbReference type="Pfam" id="PF10518">
    <property type="entry name" value="TAT_signal"/>
    <property type="match status" value="1"/>
</dbReference>
<dbReference type="CDD" id="cd13578">
    <property type="entry name" value="PBP2_Bug27"/>
    <property type="match status" value="1"/>
</dbReference>
<dbReference type="EMBL" id="NEVQ01000001">
    <property type="protein sequence ID" value="OZI67473.1"/>
    <property type="molecule type" value="Genomic_DNA"/>
</dbReference>
<dbReference type="InterPro" id="IPR006311">
    <property type="entry name" value="TAT_signal"/>
</dbReference>
<dbReference type="AlphaFoldDB" id="A0A261V2T2"/>
<dbReference type="InterPro" id="IPR019546">
    <property type="entry name" value="TAT_signal_bac_arc"/>
</dbReference>
<sequence>MNRRDFLQLAAAGAAGATLPWAAQAQSNNWPATVIRLIVPFPPGGGTDTVSRLVAEKLTLSKKWQLIVDNRPGAAGNIGLDQTAKAKPDGYTLAMAQTSNMAINPALYPKMLFDPLKDLKPIVQVCAQPVILVVRKESPFKTLADFIAAAKKEPGKYTMAQAGMGTVGHLAGEMLTREAGIDVMQVPYKGAGPGMNDLMGGQVDTYFGSAASVMPQLQAGAVRGLATTSAKRLTALPDLPTVAEQGYKDFEATTWLGLVGPDELPDDIVKQVNAAVVEVMSSKEVQERLEAEGNEPNAGTPDAFAALIRNEYDKWGKLIREANIKIS</sequence>
<proteinExistence type="inferred from homology"/>
<dbReference type="PANTHER" id="PTHR42928">
    <property type="entry name" value="TRICARBOXYLATE-BINDING PROTEIN"/>
    <property type="match status" value="1"/>
</dbReference>
<dbReference type="InterPro" id="IPR005064">
    <property type="entry name" value="BUG"/>
</dbReference>